<keyword evidence="1" id="KW-0812">Transmembrane</keyword>
<reference evidence="2 3" key="1">
    <citation type="submission" date="2018-10" db="EMBL/GenBank/DDBJ databases">
        <title>A high-quality apple genome assembly.</title>
        <authorList>
            <person name="Hu J."/>
        </authorList>
    </citation>
    <scope>NUCLEOTIDE SEQUENCE [LARGE SCALE GENOMIC DNA]</scope>
    <source>
        <strain evidence="3">cv. HFTH1</strain>
        <tissue evidence="2">Young leaf</tissue>
    </source>
</reference>
<gene>
    <name evidence="2" type="ORF">DVH24_005063</name>
</gene>
<name>A0A498IDP5_MALDO</name>
<keyword evidence="1" id="KW-0472">Membrane</keyword>
<comment type="caution">
    <text evidence="2">The sequence shown here is derived from an EMBL/GenBank/DDBJ whole genome shotgun (WGS) entry which is preliminary data.</text>
</comment>
<evidence type="ECO:0000313" key="3">
    <source>
        <dbReference type="Proteomes" id="UP000290289"/>
    </source>
</evidence>
<feature type="transmembrane region" description="Helical" evidence="1">
    <location>
        <begin position="76"/>
        <end position="97"/>
    </location>
</feature>
<evidence type="ECO:0008006" key="4">
    <source>
        <dbReference type="Google" id="ProtNLM"/>
    </source>
</evidence>
<protein>
    <recommendedName>
        <fullName evidence="4">RNase H type-1 domain-containing protein</fullName>
    </recommendedName>
</protein>
<organism evidence="2 3">
    <name type="scientific">Malus domestica</name>
    <name type="common">Apple</name>
    <name type="synonym">Pyrus malus</name>
    <dbReference type="NCBI Taxonomy" id="3750"/>
    <lineage>
        <taxon>Eukaryota</taxon>
        <taxon>Viridiplantae</taxon>
        <taxon>Streptophyta</taxon>
        <taxon>Embryophyta</taxon>
        <taxon>Tracheophyta</taxon>
        <taxon>Spermatophyta</taxon>
        <taxon>Magnoliopsida</taxon>
        <taxon>eudicotyledons</taxon>
        <taxon>Gunneridae</taxon>
        <taxon>Pentapetalae</taxon>
        <taxon>rosids</taxon>
        <taxon>fabids</taxon>
        <taxon>Rosales</taxon>
        <taxon>Rosaceae</taxon>
        <taxon>Amygdaloideae</taxon>
        <taxon>Maleae</taxon>
        <taxon>Malus</taxon>
    </lineage>
</organism>
<evidence type="ECO:0000256" key="1">
    <source>
        <dbReference type="SAM" id="Phobius"/>
    </source>
</evidence>
<proteinExistence type="predicted"/>
<dbReference type="AlphaFoldDB" id="A0A498IDP5"/>
<keyword evidence="1" id="KW-1133">Transmembrane helix</keyword>
<keyword evidence="3" id="KW-1185">Reference proteome</keyword>
<dbReference type="EMBL" id="RDQH01000338">
    <property type="protein sequence ID" value="RXH81149.1"/>
    <property type="molecule type" value="Genomic_DNA"/>
</dbReference>
<evidence type="ECO:0000313" key="2">
    <source>
        <dbReference type="EMBL" id="RXH81149.1"/>
    </source>
</evidence>
<accession>A0A498IDP5</accession>
<sequence>MHHIDEFGSGVYILFILFIAWLQEFRKWHGSKQGSRRITPQKWEKPGVGWVKCNFDGAWDEVGELGGVGVMLQLCIFRGVSSAVLAEIMVAWAAILFARNLGVMQLKCRGMQ</sequence>
<feature type="transmembrane region" description="Helical" evidence="1">
    <location>
        <begin position="7"/>
        <end position="23"/>
    </location>
</feature>
<dbReference type="Proteomes" id="UP000290289">
    <property type="component" value="Chromosome 12"/>
</dbReference>